<evidence type="ECO:0000256" key="2">
    <source>
        <dbReference type="ARBA" id="ARBA00023002"/>
    </source>
</evidence>
<dbReference type="GO" id="GO:0016491">
    <property type="term" value="F:oxidoreductase activity"/>
    <property type="evidence" value="ECO:0007669"/>
    <property type="project" value="UniProtKB-KW"/>
</dbReference>
<accession>A0AB38E4L8</accession>
<dbReference type="Pfam" id="PF13561">
    <property type="entry name" value="adh_short_C2"/>
    <property type="match status" value="1"/>
</dbReference>
<sequence length="293" mass="31188">MRALLLRRRQPARYSAATLTHVPHAMALIPAISAWNPSPLQDRVVVITGGAQGIGRGIAQAVLGAGGSVVIGDLDADAGKACLQEWALPRRSAFVRCDAARQAQATRLVEAALKRFGRIDGLVNNAGVPDPHIAALPQLDWDTWNSRLSSLHGAFLCSKQALPALRQAPEGGAIVNIASTRALQSEPHSEAYAAAKGGLVAFTHALALSEGPHVRVNSISPGWISTEAWRAPQRRRAPKLSRRDHAQHPAGRVGTPEDIAQLAVYLLAPQLSGFVTGQDFIVDGGMSRKMQYA</sequence>
<evidence type="ECO:0000313" key="7">
    <source>
        <dbReference type="Proteomes" id="UP000234181"/>
    </source>
</evidence>
<keyword evidence="7" id="KW-1185">Reference proteome</keyword>
<dbReference type="Proteomes" id="UP000234166">
    <property type="component" value="Unassembled WGS sequence"/>
</dbReference>
<evidence type="ECO:0000256" key="1">
    <source>
        <dbReference type="ARBA" id="ARBA00006484"/>
    </source>
</evidence>
<protein>
    <submittedName>
        <fullName evidence="5">Enzyme</fullName>
        <ecNumber evidence="5">1.-.-.-</ecNumber>
    </submittedName>
</protein>
<dbReference type="EC" id="1.-.-.-" evidence="5"/>
<organism evidence="5 6">
    <name type="scientific">Xanthomonas campestris pv. phaseoli</name>
    <dbReference type="NCBI Taxonomy" id="317013"/>
    <lineage>
        <taxon>Bacteria</taxon>
        <taxon>Pseudomonadati</taxon>
        <taxon>Pseudomonadota</taxon>
        <taxon>Gammaproteobacteria</taxon>
        <taxon>Lysobacterales</taxon>
        <taxon>Lysobacteraceae</taxon>
        <taxon>Xanthomonas</taxon>
    </lineage>
</organism>
<comment type="caution">
    <text evidence="5">The sequence shown here is derived from an EMBL/GenBank/DDBJ whole genome shotgun (WGS) entry which is preliminary data.</text>
</comment>
<evidence type="ECO:0000313" key="5">
    <source>
        <dbReference type="EMBL" id="SON92523.1"/>
    </source>
</evidence>
<dbReference type="PRINTS" id="PR00081">
    <property type="entry name" value="GDHRDH"/>
</dbReference>
<dbReference type="EMBL" id="OCYT01000143">
    <property type="protein sequence ID" value="SON87879.1"/>
    <property type="molecule type" value="Genomic_DNA"/>
</dbReference>
<comment type="similarity">
    <text evidence="1">Belongs to the short-chain dehydrogenases/reductases (SDR) family.</text>
</comment>
<proteinExistence type="inferred from homology"/>
<evidence type="ECO:0000256" key="3">
    <source>
        <dbReference type="SAM" id="MobiDB-lite"/>
    </source>
</evidence>
<dbReference type="EMBL" id="OCYS01000137">
    <property type="protein sequence ID" value="SON92523.1"/>
    <property type="molecule type" value="Genomic_DNA"/>
</dbReference>
<reference evidence="6 7" key="1">
    <citation type="submission" date="2017-10" db="EMBL/GenBank/DDBJ databases">
        <authorList>
            <person name="Regsiter A."/>
            <person name="William W."/>
        </authorList>
    </citation>
    <scope>NUCLEOTIDE SEQUENCE [LARGE SCALE GENOMIC DNA]</scope>
    <source>
        <strain evidence="4 7">CFBP6984</strain>
        <strain evidence="5 6">CFBP7430</strain>
    </source>
</reference>
<dbReference type="PRINTS" id="PR00080">
    <property type="entry name" value="SDRFAMILY"/>
</dbReference>
<dbReference type="PANTHER" id="PTHR24321">
    <property type="entry name" value="DEHYDROGENASES, SHORT CHAIN"/>
    <property type="match status" value="1"/>
</dbReference>
<dbReference type="SUPFAM" id="SSF51735">
    <property type="entry name" value="NAD(P)-binding Rossmann-fold domains"/>
    <property type="match status" value="1"/>
</dbReference>
<dbReference type="Gene3D" id="3.40.50.720">
    <property type="entry name" value="NAD(P)-binding Rossmann-like Domain"/>
    <property type="match status" value="1"/>
</dbReference>
<evidence type="ECO:0000313" key="6">
    <source>
        <dbReference type="Proteomes" id="UP000234166"/>
    </source>
</evidence>
<dbReference type="InterPro" id="IPR036291">
    <property type="entry name" value="NAD(P)-bd_dom_sf"/>
</dbReference>
<dbReference type="InterPro" id="IPR002347">
    <property type="entry name" value="SDR_fam"/>
</dbReference>
<dbReference type="PANTHER" id="PTHR24321:SF8">
    <property type="entry name" value="ESTRADIOL 17-BETA-DEHYDROGENASE 8-RELATED"/>
    <property type="match status" value="1"/>
</dbReference>
<feature type="region of interest" description="Disordered" evidence="3">
    <location>
        <begin position="230"/>
        <end position="253"/>
    </location>
</feature>
<dbReference type="FunFam" id="3.40.50.720:FF:000084">
    <property type="entry name" value="Short-chain dehydrogenase reductase"/>
    <property type="match status" value="1"/>
</dbReference>
<dbReference type="PROSITE" id="PS00061">
    <property type="entry name" value="ADH_SHORT"/>
    <property type="match status" value="1"/>
</dbReference>
<dbReference type="InterPro" id="IPR020904">
    <property type="entry name" value="Sc_DH/Rdtase_CS"/>
</dbReference>
<dbReference type="AlphaFoldDB" id="A0AB38E4L8"/>
<evidence type="ECO:0000313" key="4">
    <source>
        <dbReference type="EMBL" id="SON87879.1"/>
    </source>
</evidence>
<name>A0AB38E4L8_XANCH</name>
<keyword evidence="2 5" id="KW-0560">Oxidoreductase</keyword>
<gene>
    <name evidence="4" type="ORF">XAP6984_830006</name>
    <name evidence="5" type="ORF">XAP7430_790006</name>
</gene>
<dbReference type="Proteomes" id="UP000234181">
    <property type="component" value="Unassembled WGS sequence"/>
</dbReference>